<evidence type="ECO:0000313" key="21">
    <source>
        <dbReference type="Proteomes" id="UP001226720"/>
    </source>
</evidence>
<dbReference type="Proteomes" id="UP001226720">
    <property type="component" value="Unassembled WGS sequence"/>
</dbReference>
<proteinExistence type="inferred from homology"/>
<evidence type="ECO:0000256" key="11">
    <source>
        <dbReference type="ARBA" id="ARBA00022989"/>
    </source>
</evidence>
<dbReference type="EMBL" id="JAUSWM010000002">
    <property type="protein sequence ID" value="MDQ0482143.1"/>
    <property type="molecule type" value="Genomic_DNA"/>
</dbReference>
<name>A0ABU0JYL0_9BACL</name>
<dbReference type="Pfam" id="PF00116">
    <property type="entry name" value="COX2"/>
    <property type="match status" value="1"/>
</dbReference>
<keyword evidence="7 14" id="KW-0679">Respiratory chain</keyword>
<evidence type="ECO:0000256" key="7">
    <source>
        <dbReference type="ARBA" id="ARBA00022660"/>
    </source>
</evidence>
<dbReference type="PANTHER" id="PTHR22888">
    <property type="entry name" value="CYTOCHROME C OXIDASE, SUBUNIT II"/>
    <property type="match status" value="1"/>
</dbReference>
<dbReference type="PANTHER" id="PTHR22888:SF18">
    <property type="entry name" value="CYTOCHROME BO(3) UBIQUINOL OXIDASE SUBUNIT 2"/>
    <property type="match status" value="1"/>
</dbReference>
<comment type="catalytic activity">
    <reaction evidence="1 14">
        <text>2 a quinol + O2 = 2 a quinone + 2 H2O</text>
        <dbReference type="Rhea" id="RHEA:55376"/>
        <dbReference type="ChEBI" id="CHEBI:15377"/>
        <dbReference type="ChEBI" id="CHEBI:15379"/>
        <dbReference type="ChEBI" id="CHEBI:24646"/>
        <dbReference type="ChEBI" id="CHEBI:132124"/>
    </reaction>
</comment>
<evidence type="ECO:0000256" key="2">
    <source>
        <dbReference type="ARBA" id="ARBA00004651"/>
    </source>
</evidence>
<feature type="domain" description="Cytochrome oxidase subunit II transmembrane region profile" evidence="19">
    <location>
        <begin position="19"/>
        <end position="117"/>
    </location>
</feature>
<evidence type="ECO:0000256" key="15">
    <source>
        <dbReference type="RuleBase" id="RU000456"/>
    </source>
</evidence>
<dbReference type="SUPFAM" id="SSF81464">
    <property type="entry name" value="Cytochrome c oxidase subunit II-like, transmembrane region"/>
    <property type="match status" value="1"/>
</dbReference>
<comment type="function">
    <text evidence="14">Catalyzes quinol oxidation with the concomitant reduction of oxygen to water. Subunit II transfers the electrons from a quinol to the binuclear center of the catalytic subunit I.</text>
</comment>
<keyword evidence="9" id="KW-0732">Signal</keyword>
<protein>
    <recommendedName>
        <fullName evidence="4 14">Quinol oxidase subunit 2</fullName>
        <ecNumber evidence="14">1.10.3.-</ecNumber>
    </recommendedName>
</protein>
<keyword evidence="6 14" id="KW-1003">Cell membrane</keyword>
<comment type="similarity">
    <text evidence="3 14 15">Belongs to the cytochrome c oxidase subunit 2 family.</text>
</comment>
<dbReference type="InterPro" id="IPR002429">
    <property type="entry name" value="CcO_II-like_C"/>
</dbReference>
<sequence>MKRMKSMLALSMFFAVMVLSGCSNLTVLDPKGPVAEQQANLILFSIGFMLFIVVVVFVLFTLILVKYRERKSGPEYEPPHIEGNVFLEIVWTVIPIIILVVLAIPTVQTIFALEEAPEATSHKDPIVIHATSVDWKWVFSYPEENIETVNYLHIPEDHPILFKLASADSMGSFWIPSLGGQEYTMSGMMNELFLQADVPGEYRGRNANFTGEGFTEQTFTVTAESEEDYEEWVEEAQDAPALTQEKYNELMMKGHVEEMTFSETHLQWVDHGMDAEYATKVRNGEPTDDESSEMNHSEMNHDDDDKEYEEHSH</sequence>
<dbReference type="InterPro" id="IPR008972">
    <property type="entry name" value="Cupredoxin"/>
</dbReference>
<evidence type="ECO:0000256" key="1">
    <source>
        <dbReference type="ARBA" id="ARBA00000725"/>
    </source>
</evidence>
<feature type="transmembrane region" description="Helical" evidence="17">
    <location>
        <begin position="40"/>
        <end position="65"/>
    </location>
</feature>
<dbReference type="InterPro" id="IPR045187">
    <property type="entry name" value="CcO_II"/>
</dbReference>
<feature type="region of interest" description="Disordered" evidence="16">
    <location>
        <begin position="277"/>
        <end position="313"/>
    </location>
</feature>
<dbReference type="CDD" id="cd04212">
    <property type="entry name" value="CuRO_UO_II"/>
    <property type="match status" value="1"/>
</dbReference>
<evidence type="ECO:0000256" key="5">
    <source>
        <dbReference type="ARBA" id="ARBA00022448"/>
    </source>
</evidence>
<dbReference type="InterPro" id="IPR034227">
    <property type="entry name" value="CuRO_UO_II"/>
</dbReference>
<keyword evidence="12 14" id="KW-0560">Oxidoreductase</keyword>
<dbReference type="PROSITE" id="PS50857">
    <property type="entry name" value="COX2_CUA"/>
    <property type="match status" value="1"/>
</dbReference>
<dbReference type="InterPro" id="IPR011759">
    <property type="entry name" value="Cyt_c_oxidase_su2_TM_dom"/>
</dbReference>
<keyword evidence="21" id="KW-1185">Reference proteome</keyword>
<dbReference type="PROSITE" id="PS50999">
    <property type="entry name" value="COX2_TM"/>
    <property type="match status" value="1"/>
</dbReference>
<evidence type="ECO:0000313" key="20">
    <source>
        <dbReference type="EMBL" id="MDQ0482143.1"/>
    </source>
</evidence>
<feature type="transmembrane region" description="Helical" evidence="17">
    <location>
        <begin position="85"/>
        <end position="104"/>
    </location>
</feature>
<evidence type="ECO:0000256" key="9">
    <source>
        <dbReference type="ARBA" id="ARBA00022729"/>
    </source>
</evidence>
<dbReference type="PRINTS" id="PR01166">
    <property type="entry name" value="CYCOXIDASEII"/>
</dbReference>
<keyword evidence="5 14" id="KW-0813">Transport</keyword>
<dbReference type="EC" id="1.10.3.-" evidence="14"/>
<dbReference type="SUPFAM" id="SSF49503">
    <property type="entry name" value="Cupredoxins"/>
    <property type="match status" value="1"/>
</dbReference>
<keyword evidence="13 14" id="KW-0472">Membrane</keyword>
<evidence type="ECO:0000256" key="13">
    <source>
        <dbReference type="ARBA" id="ARBA00023136"/>
    </source>
</evidence>
<dbReference type="PIRSF" id="PIRSF000292">
    <property type="entry name" value="Ubi_od_II"/>
    <property type="match status" value="1"/>
</dbReference>
<dbReference type="Pfam" id="PF02790">
    <property type="entry name" value="COX2_TM"/>
    <property type="match status" value="1"/>
</dbReference>
<gene>
    <name evidence="20" type="ORF">QO000_001112</name>
</gene>
<evidence type="ECO:0000256" key="12">
    <source>
        <dbReference type="ARBA" id="ARBA00023002"/>
    </source>
</evidence>
<keyword evidence="10 14" id="KW-0249">Electron transport</keyword>
<evidence type="ECO:0000256" key="17">
    <source>
        <dbReference type="SAM" id="Phobius"/>
    </source>
</evidence>
<dbReference type="Gene3D" id="1.10.287.90">
    <property type="match status" value="1"/>
</dbReference>
<dbReference type="NCBIfam" id="TIGR01432">
    <property type="entry name" value="QOXA"/>
    <property type="match status" value="1"/>
</dbReference>
<keyword evidence="8 15" id="KW-0812">Transmembrane</keyword>
<dbReference type="PROSITE" id="PS51257">
    <property type="entry name" value="PROKAR_LIPOPROTEIN"/>
    <property type="match status" value="1"/>
</dbReference>
<reference evidence="20" key="1">
    <citation type="submission" date="2023-07" db="EMBL/GenBank/DDBJ databases">
        <title>Genomic Encyclopedia of Type Strains, Phase IV (KMG-IV): sequencing the most valuable type-strain genomes for metagenomic binning, comparative biology and taxonomic classification.</title>
        <authorList>
            <person name="Goeker M."/>
        </authorList>
    </citation>
    <scope>NUCLEOTIDE SEQUENCE [LARGE SCALE GENOMIC DNA]</scope>
    <source>
        <strain evidence="20">JSM 076093</strain>
    </source>
</reference>
<evidence type="ECO:0000259" key="18">
    <source>
        <dbReference type="PROSITE" id="PS50857"/>
    </source>
</evidence>
<dbReference type="InterPro" id="IPR006333">
    <property type="entry name" value="Cyt_o_ubiquinol_oxidase_su2"/>
</dbReference>
<comment type="caution">
    <text evidence="20">The sequence shown here is derived from an EMBL/GenBank/DDBJ whole genome shotgun (WGS) entry which is preliminary data.</text>
</comment>
<comment type="subcellular location">
    <subcellularLocation>
        <location evidence="2 15">Cell membrane</location>
        <topology evidence="2 15">Multi-pass membrane protein</topology>
    </subcellularLocation>
</comment>
<evidence type="ECO:0000256" key="8">
    <source>
        <dbReference type="ARBA" id="ARBA00022692"/>
    </source>
</evidence>
<dbReference type="Gene3D" id="2.60.40.420">
    <property type="entry name" value="Cupredoxins - blue copper proteins"/>
    <property type="match status" value="1"/>
</dbReference>
<evidence type="ECO:0000256" key="4">
    <source>
        <dbReference type="ARBA" id="ARBA00016131"/>
    </source>
</evidence>
<keyword evidence="11 17" id="KW-1133">Transmembrane helix</keyword>
<evidence type="ECO:0000256" key="3">
    <source>
        <dbReference type="ARBA" id="ARBA00007866"/>
    </source>
</evidence>
<accession>A0ABU0JYL0</accession>
<evidence type="ECO:0000256" key="14">
    <source>
        <dbReference type="PIRNR" id="PIRNR000292"/>
    </source>
</evidence>
<evidence type="ECO:0000256" key="16">
    <source>
        <dbReference type="SAM" id="MobiDB-lite"/>
    </source>
</evidence>
<dbReference type="InterPro" id="IPR006332">
    <property type="entry name" value="QoxA"/>
</dbReference>
<organism evidence="20 21">
    <name type="scientific">Guptibacillus hwajinpoensis</name>
    <dbReference type="NCBI Taxonomy" id="208199"/>
    <lineage>
        <taxon>Bacteria</taxon>
        <taxon>Bacillati</taxon>
        <taxon>Bacillota</taxon>
        <taxon>Bacilli</taxon>
        <taxon>Bacillales</taxon>
        <taxon>Guptibacillaceae</taxon>
        <taxon>Guptibacillus</taxon>
    </lineage>
</organism>
<evidence type="ECO:0000256" key="10">
    <source>
        <dbReference type="ARBA" id="ARBA00022982"/>
    </source>
</evidence>
<feature type="domain" description="Cytochrome oxidase subunit II copper A binding" evidence="18">
    <location>
        <begin position="123"/>
        <end position="235"/>
    </location>
</feature>
<dbReference type="InterPro" id="IPR036257">
    <property type="entry name" value="Cyt_c_oxidase_su2_TM_sf"/>
</dbReference>
<evidence type="ECO:0000259" key="19">
    <source>
        <dbReference type="PROSITE" id="PS50999"/>
    </source>
</evidence>
<evidence type="ECO:0000256" key="6">
    <source>
        <dbReference type="ARBA" id="ARBA00022475"/>
    </source>
</evidence>